<accession>A0ABT3GQB7</accession>
<dbReference type="Proteomes" id="UP001320876">
    <property type="component" value="Unassembled WGS sequence"/>
</dbReference>
<feature type="transmembrane region" description="Helical" evidence="1">
    <location>
        <begin position="6"/>
        <end position="27"/>
    </location>
</feature>
<keyword evidence="3" id="KW-1185">Reference proteome</keyword>
<protein>
    <recommendedName>
        <fullName evidence="4">HEAT repeat domain-containing protein</fullName>
    </recommendedName>
</protein>
<proteinExistence type="predicted"/>
<reference evidence="2 3" key="1">
    <citation type="submission" date="2022-10" db="EMBL/GenBank/DDBJ databases">
        <title>Luteolibacter arcticus strain CCTCC AB 2014275, whole genome shotgun sequencing project.</title>
        <authorList>
            <person name="Zhao G."/>
            <person name="Shen L."/>
        </authorList>
    </citation>
    <scope>NUCLEOTIDE SEQUENCE [LARGE SCALE GENOMIC DNA]</scope>
    <source>
        <strain evidence="2 3">CCTCC AB 2014275</strain>
    </source>
</reference>
<keyword evidence="1" id="KW-0472">Membrane</keyword>
<evidence type="ECO:0000313" key="3">
    <source>
        <dbReference type="Proteomes" id="UP001320876"/>
    </source>
</evidence>
<evidence type="ECO:0000256" key="1">
    <source>
        <dbReference type="SAM" id="Phobius"/>
    </source>
</evidence>
<keyword evidence="1" id="KW-1133">Transmembrane helix</keyword>
<sequence length="425" mass="45559">MPYFSANSWILPALGTLALGGAIYFYYAPAAPDGARKTVAASKSTPATFGVSISSEASAPASPRPSRPDDALAARVSEALPSEFPDLLREIGAVTDPKRRLALARILIKRWGQRSPNTLRDLLKRLPNSPDAELIPLIAEAADNPLRIPADLIYPLAATQIAHDPERGAKWAVGFLAEDNGELACYEVVGAYGKIDPQAALALISHLPEKNRSIALGHIAAMSDFKNPSAGLAFIESMDPADQVRYAQAFFRAWVNNDPSAAAATLATFKLPGEGQLPVNEVAEALTHGEGPQKALDWANTLPTGEQRGEAVASIYSAWGRSAPLEALRDCAEKYPETPELAAAIFQRALTLRNTGEMIHAIKQIADPRLQGHATEGLVSQILQFDPPAAVRNRLAEFPEGPSRDTAMRLVAEREKATANATPDR</sequence>
<comment type="caution">
    <text evidence="2">The sequence shown here is derived from an EMBL/GenBank/DDBJ whole genome shotgun (WGS) entry which is preliminary data.</text>
</comment>
<evidence type="ECO:0008006" key="4">
    <source>
        <dbReference type="Google" id="ProtNLM"/>
    </source>
</evidence>
<keyword evidence="1" id="KW-0812">Transmembrane</keyword>
<dbReference type="EMBL" id="JAPDDT010000016">
    <property type="protein sequence ID" value="MCW1925714.1"/>
    <property type="molecule type" value="Genomic_DNA"/>
</dbReference>
<evidence type="ECO:0000313" key="2">
    <source>
        <dbReference type="EMBL" id="MCW1925714.1"/>
    </source>
</evidence>
<dbReference type="RefSeq" id="WP_264489821.1">
    <property type="nucleotide sequence ID" value="NZ_JAPDDT010000016.1"/>
</dbReference>
<gene>
    <name evidence="2" type="ORF">OKA05_24360</name>
</gene>
<organism evidence="2 3">
    <name type="scientific">Luteolibacter arcticus</name>
    <dbReference type="NCBI Taxonomy" id="1581411"/>
    <lineage>
        <taxon>Bacteria</taxon>
        <taxon>Pseudomonadati</taxon>
        <taxon>Verrucomicrobiota</taxon>
        <taxon>Verrucomicrobiia</taxon>
        <taxon>Verrucomicrobiales</taxon>
        <taxon>Verrucomicrobiaceae</taxon>
        <taxon>Luteolibacter</taxon>
    </lineage>
</organism>
<name>A0ABT3GQB7_9BACT</name>